<dbReference type="PANTHER" id="PTHR24346:SF110">
    <property type="entry name" value="NON-SPECIFIC SERINE_THREONINE PROTEIN KINASE"/>
    <property type="match status" value="1"/>
</dbReference>
<keyword evidence="1 3" id="KW-0547">Nucleotide-binding</keyword>
<evidence type="ECO:0000259" key="4">
    <source>
        <dbReference type="PROSITE" id="PS50011"/>
    </source>
</evidence>
<evidence type="ECO:0000256" key="2">
    <source>
        <dbReference type="ARBA" id="ARBA00022840"/>
    </source>
</evidence>
<keyword evidence="5" id="KW-0418">Kinase</keyword>
<dbReference type="InterPro" id="IPR008271">
    <property type="entry name" value="Ser/Thr_kinase_AS"/>
</dbReference>
<name>A0ABR2KGQ0_9EUKA</name>
<dbReference type="Pfam" id="PF00069">
    <property type="entry name" value="Pkinase"/>
    <property type="match status" value="1"/>
</dbReference>
<dbReference type="SUPFAM" id="SSF56112">
    <property type="entry name" value="Protein kinase-like (PK-like)"/>
    <property type="match status" value="1"/>
</dbReference>
<dbReference type="PROSITE" id="PS00107">
    <property type="entry name" value="PROTEIN_KINASE_ATP"/>
    <property type="match status" value="1"/>
</dbReference>
<proteinExistence type="predicted"/>
<evidence type="ECO:0000256" key="1">
    <source>
        <dbReference type="ARBA" id="ARBA00022741"/>
    </source>
</evidence>
<dbReference type="InterPro" id="IPR000719">
    <property type="entry name" value="Prot_kinase_dom"/>
</dbReference>
<accession>A0ABR2KGQ0</accession>
<dbReference type="EMBL" id="JAPFFF010000005">
    <property type="protein sequence ID" value="KAK8889983.1"/>
    <property type="molecule type" value="Genomic_DNA"/>
</dbReference>
<keyword evidence="6" id="KW-1185">Reference proteome</keyword>
<dbReference type="InterPro" id="IPR011009">
    <property type="entry name" value="Kinase-like_dom_sf"/>
</dbReference>
<feature type="domain" description="Protein kinase" evidence="4">
    <location>
        <begin position="10"/>
        <end position="261"/>
    </location>
</feature>
<evidence type="ECO:0000256" key="3">
    <source>
        <dbReference type="PROSITE-ProRule" id="PRU10141"/>
    </source>
</evidence>
<dbReference type="GO" id="GO:0016301">
    <property type="term" value="F:kinase activity"/>
    <property type="evidence" value="ECO:0007669"/>
    <property type="project" value="UniProtKB-KW"/>
</dbReference>
<feature type="binding site" evidence="3">
    <location>
        <position position="43"/>
    </location>
    <ligand>
        <name>ATP</name>
        <dbReference type="ChEBI" id="CHEBI:30616"/>
    </ligand>
</feature>
<protein>
    <submittedName>
        <fullName evidence="5">Serine/threonine-protein kinase brsk1</fullName>
    </submittedName>
</protein>
<comment type="caution">
    <text evidence="5">The sequence shown here is derived from an EMBL/GenBank/DDBJ whole genome shotgun (WGS) entry which is preliminary data.</text>
</comment>
<gene>
    <name evidence="5" type="ORF">M9Y10_034740</name>
</gene>
<keyword evidence="5" id="KW-0808">Transferase</keyword>
<evidence type="ECO:0000313" key="6">
    <source>
        <dbReference type="Proteomes" id="UP001470230"/>
    </source>
</evidence>
<dbReference type="SMART" id="SM00220">
    <property type="entry name" value="S_TKc"/>
    <property type="match status" value="1"/>
</dbReference>
<organism evidence="5 6">
    <name type="scientific">Tritrichomonas musculus</name>
    <dbReference type="NCBI Taxonomy" id="1915356"/>
    <lineage>
        <taxon>Eukaryota</taxon>
        <taxon>Metamonada</taxon>
        <taxon>Parabasalia</taxon>
        <taxon>Tritrichomonadida</taxon>
        <taxon>Tritrichomonadidae</taxon>
        <taxon>Tritrichomonas</taxon>
    </lineage>
</organism>
<dbReference type="InterPro" id="IPR017441">
    <property type="entry name" value="Protein_kinase_ATP_BS"/>
</dbReference>
<dbReference type="PANTHER" id="PTHR24346">
    <property type="entry name" value="MAP/MICROTUBULE AFFINITY-REGULATING KINASE"/>
    <property type="match status" value="1"/>
</dbReference>
<dbReference type="Proteomes" id="UP001470230">
    <property type="component" value="Unassembled WGS sequence"/>
</dbReference>
<dbReference type="PROSITE" id="PS00108">
    <property type="entry name" value="PROTEIN_KINASE_ST"/>
    <property type="match status" value="1"/>
</dbReference>
<evidence type="ECO:0000313" key="5">
    <source>
        <dbReference type="EMBL" id="KAK8889983.1"/>
    </source>
</evidence>
<reference evidence="5 6" key="1">
    <citation type="submission" date="2024-04" db="EMBL/GenBank/DDBJ databases">
        <title>Tritrichomonas musculus Genome.</title>
        <authorList>
            <person name="Alves-Ferreira E."/>
            <person name="Grigg M."/>
            <person name="Lorenzi H."/>
            <person name="Galac M."/>
        </authorList>
    </citation>
    <scope>NUCLEOTIDE SEQUENCE [LARGE SCALE GENOMIC DNA]</scope>
    <source>
        <strain evidence="5 6">EAF2021</strain>
    </source>
</reference>
<dbReference type="Gene3D" id="1.10.510.10">
    <property type="entry name" value="Transferase(Phosphotransferase) domain 1"/>
    <property type="match status" value="1"/>
</dbReference>
<dbReference type="PROSITE" id="PS50011">
    <property type="entry name" value="PROTEIN_KINASE_DOM"/>
    <property type="match status" value="1"/>
</dbReference>
<keyword evidence="2 3" id="KW-0067">ATP-binding</keyword>
<sequence length="501" mass="56795">MDTQSNLGPYALLNHLGCGTTGKVKLAVHIKTQKKYAIKIIKKDSFTDRPNLLFKIQREIALMRLVDHPHILKLVDFLESPRHLYIVLDYASKGELFDYLVEHRTLSEDVAMRFFRQIIYGLEYLHSLGICHRDLKPENILLDEDLNIKIADFGFARFVKTNIAETSCGSPHYAAPEVIRGQPYDGRAADIWSCGVILYALLAGYLPFDDSSVRSLLNKVKRGIYTMPPFSEPAKDLISQLLTLDPSKRITIQQIKQHPFFRMNLPEDYVTPTPIPFPNFIEPIDPNTVSPDIIDILRKIGYNDDAELAMDFASPTHSMAKVFYHMLTTRVSFDQLDWSLSVDANAQRPVEEQIILNPSNQAYTVSGNDPFHRDSKSFSPQSYDAGNSLADRPDWNMPESQQTKDIIQTYEIKINGIAITELMRLVQITVRNLGMQWFFPDDFTILAKIDQNGGYVIFQSSSLHTEVDTMLTLQLFQGSSEAFSTVCKSIEDIIAGNKASS</sequence>